<evidence type="ECO:0008006" key="4">
    <source>
        <dbReference type="Google" id="ProtNLM"/>
    </source>
</evidence>
<dbReference type="Gene3D" id="2.40.70.10">
    <property type="entry name" value="Acid Proteases"/>
    <property type="match status" value="2"/>
</dbReference>
<proteinExistence type="predicted"/>
<dbReference type="Proteomes" id="UP000247932">
    <property type="component" value="Unassembled WGS sequence"/>
</dbReference>
<feature type="chain" id="PRO_5015847932" description="Peptidase A2 domain-containing protein" evidence="1">
    <location>
        <begin position="20"/>
        <end position="288"/>
    </location>
</feature>
<protein>
    <recommendedName>
        <fullName evidence="4">Peptidase A2 domain-containing protein</fullName>
    </recommendedName>
</protein>
<name>A0A2V4E417_9GAMM</name>
<sequence length="288" mass="32394">MNKKILLLIMLFISHFAQSAQVTWDLTFDSKYNLPLIMMDFQGEKITMTLDTGSKIALHLPMDLINKIANKTENSEKIRTIDLSGGVTELKSFIVNKLELNSFIFNNVQVVEYKDWGLFISSDPMDNDNSEDSSAFKAVIGLKLFDNYVLTINYPESNLTISDDTSTDLNRNWVAIPFDLNDEGLVVTLSDGIKNYKMVLDTGATVSLIKEQSLSPESIKISDPEDNFKSISLDVNNVANDSVLPIIIDSFPNEFQSDGLLGADFLSKNRVKIDFKNKQMWIQPVVTK</sequence>
<comment type="caution">
    <text evidence="2">The sequence shown here is derived from an EMBL/GenBank/DDBJ whole genome shotgun (WGS) entry which is preliminary data.</text>
</comment>
<dbReference type="OrthoDB" id="8612318at2"/>
<dbReference type="GO" id="GO:0004190">
    <property type="term" value="F:aspartic-type endopeptidase activity"/>
    <property type="evidence" value="ECO:0007669"/>
    <property type="project" value="InterPro"/>
</dbReference>
<evidence type="ECO:0000313" key="3">
    <source>
        <dbReference type="Proteomes" id="UP000247932"/>
    </source>
</evidence>
<keyword evidence="3" id="KW-1185">Reference proteome</keyword>
<dbReference type="PROSITE" id="PS00141">
    <property type="entry name" value="ASP_PROTEASE"/>
    <property type="match status" value="1"/>
</dbReference>
<organism evidence="2 3">
    <name type="scientific">Gilliamella apicola</name>
    <dbReference type="NCBI Taxonomy" id="1196095"/>
    <lineage>
        <taxon>Bacteria</taxon>
        <taxon>Pseudomonadati</taxon>
        <taxon>Pseudomonadota</taxon>
        <taxon>Gammaproteobacteria</taxon>
        <taxon>Orbales</taxon>
        <taxon>Orbaceae</taxon>
        <taxon>Gilliamella</taxon>
    </lineage>
</organism>
<accession>A0A2V4E417</accession>
<evidence type="ECO:0000313" key="2">
    <source>
        <dbReference type="EMBL" id="PXZ05094.1"/>
    </source>
</evidence>
<dbReference type="SUPFAM" id="SSF50630">
    <property type="entry name" value="Acid proteases"/>
    <property type="match status" value="1"/>
</dbReference>
<dbReference type="GO" id="GO:0006508">
    <property type="term" value="P:proteolysis"/>
    <property type="evidence" value="ECO:0007669"/>
    <property type="project" value="InterPro"/>
</dbReference>
<dbReference type="InterPro" id="IPR001969">
    <property type="entry name" value="Aspartic_peptidase_AS"/>
</dbReference>
<dbReference type="RefSeq" id="WP_110434443.1">
    <property type="nucleotide sequence ID" value="NZ_QGLR01000014.1"/>
</dbReference>
<feature type="signal peptide" evidence="1">
    <location>
        <begin position="1"/>
        <end position="19"/>
    </location>
</feature>
<dbReference type="AlphaFoldDB" id="A0A2V4E417"/>
<gene>
    <name evidence="2" type="ORF">DKK70_13285</name>
</gene>
<reference evidence="2 3" key="1">
    <citation type="submission" date="2018-05" db="EMBL/GenBank/DDBJ databases">
        <title>Reference genomes for bee gut microbiota database.</title>
        <authorList>
            <person name="Ellegaard K.M."/>
        </authorList>
    </citation>
    <scope>NUCLEOTIDE SEQUENCE [LARGE SCALE GENOMIC DNA]</scope>
    <source>
        <strain evidence="2 3">ESL0182</strain>
    </source>
</reference>
<dbReference type="EMBL" id="QGLR01000014">
    <property type="protein sequence ID" value="PXZ05094.1"/>
    <property type="molecule type" value="Genomic_DNA"/>
</dbReference>
<evidence type="ECO:0000256" key="1">
    <source>
        <dbReference type="SAM" id="SignalP"/>
    </source>
</evidence>
<dbReference type="InterPro" id="IPR021109">
    <property type="entry name" value="Peptidase_aspartic_dom_sf"/>
</dbReference>
<keyword evidence="1" id="KW-0732">Signal</keyword>